<evidence type="ECO:0000256" key="3">
    <source>
        <dbReference type="ARBA" id="ARBA00022729"/>
    </source>
</evidence>
<keyword evidence="5" id="KW-1015">Disulfide bond</keyword>
<dbReference type="EMBL" id="CP065937">
    <property type="protein sequence ID" value="QQA61252.1"/>
    <property type="molecule type" value="Genomic_DNA"/>
</dbReference>
<evidence type="ECO:0000259" key="9">
    <source>
        <dbReference type="Pfam" id="PF13098"/>
    </source>
</evidence>
<evidence type="ECO:0000256" key="1">
    <source>
        <dbReference type="ARBA" id="ARBA00004418"/>
    </source>
</evidence>
<dbReference type="Gene3D" id="3.40.30.10">
    <property type="entry name" value="Glutaredoxin"/>
    <property type="match status" value="1"/>
</dbReference>
<dbReference type="EMBL" id="BPNL01000019">
    <property type="protein sequence ID" value="GJA54534.1"/>
    <property type="molecule type" value="Genomic_DNA"/>
</dbReference>
<dbReference type="InterPro" id="IPR012336">
    <property type="entry name" value="Thioredoxin-like_fold"/>
</dbReference>
<sequence length="238" mass="26524">MRYLLLGMMLLCAFAASAGMDPHVLKQTIEQRLGVQVYLVDETPMPGLYLLGTAQGLLYSDARGDYVLQGSMLDLAHDMRNLTRLSQQQQRRLALSQIGEARLWLKAPNERYRVTLFTDLGCRRCHAVLDELPQLQERGVSVQLLPLAAPFVELAETQALWCDPRLLRELNFSDRLPESGCNAILAHHIGLSQWLGIKASPSWVLPNGDLVRGYQSPEQLLKILDHINAPANPSSSAS</sequence>
<keyword evidence="4 7" id="KW-0574">Periplasm</keyword>
<protein>
    <recommendedName>
        <fullName evidence="7">Thiol:disulfide interchange protein</fullName>
    </recommendedName>
</protein>
<dbReference type="InterPro" id="IPR036249">
    <property type="entry name" value="Thioredoxin-like_sf"/>
</dbReference>
<dbReference type="Pfam" id="PF10411">
    <property type="entry name" value="DsbC_N"/>
    <property type="match status" value="1"/>
</dbReference>
<dbReference type="Proteomes" id="UP000887009">
    <property type="component" value="Unassembled WGS sequence"/>
</dbReference>
<comment type="function">
    <text evidence="7">Required for disulfide bond formation in some periplasmic proteins. Acts by transferring its disulfide bond to other proteins and is reduced in the process.</text>
</comment>
<reference evidence="10" key="2">
    <citation type="submission" date="2021-07" db="EMBL/GenBank/DDBJ databases">
        <title>Draft genome sequence of carbapenem-resistant Aeromonas spp. in Japan.</title>
        <authorList>
            <person name="Maehana S."/>
            <person name="Suzuki M."/>
            <person name="Kitasato H."/>
        </authorList>
    </citation>
    <scope>NUCLEOTIDE SEQUENCE</scope>
    <source>
        <strain evidence="10">KAM348</strain>
    </source>
</reference>
<dbReference type="CDD" id="cd03020">
    <property type="entry name" value="DsbA_DsbC_DsbG"/>
    <property type="match status" value="1"/>
</dbReference>
<feature type="chain" id="PRO_5044519578" description="Thiol:disulfide interchange protein" evidence="7">
    <location>
        <begin position="19"/>
        <end position="238"/>
    </location>
</feature>
<evidence type="ECO:0000256" key="2">
    <source>
        <dbReference type="ARBA" id="ARBA00009813"/>
    </source>
</evidence>
<evidence type="ECO:0000256" key="6">
    <source>
        <dbReference type="ARBA" id="ARBA00023284"/>
    </source>
</evidence>
<evidence type="ECO:0000256" key="4">
    <source>
        <dbReference type="ARBA" id="ARBA00022764"/>
    </source>
</evidence>
<dbReference type="PANTHER" id="PTHR35272">
    <property type="entry name" value="THIOL:DISULFIDE INTERCHANGE PROTEIN DSBC-RELATED"/>
    <property type="match status" value="1"/>
</dbReference>
<evidence type="ECO:0000313" key="11">
    <source>
        <dbReference type="EMBL" id="QQA61252.1"/>
    </source>
</evidence>
<dbReference type="InterPro" id="IPR009094">
    <property type="entry name" value="DiS-bond_isomerase_DsbC/G_N_sf"/>
</dbReference>
<dbReference type="SUPFAM" id="SSF54423">
    <property type="entry name" value="DsbC/DsbG N-terminal domain-like"/>
    <property type="match status" value="1"/>
</dbReference>
<evidence type="ECO:0000256" key="7">
    <source>
        <dbReference type="RuleBase" id="RU364038"/>
    </source>
</evidence>
<organism evidence="11">
    <name type="scientific">Aeromonas caviae</name>
    <name type="common">Aeromonas punctata</name>
    <dbReference type="NCBI Taxonomy" id="648"/>
    <lineage>
        <taxon>Bacteria</taxon>
        <taxon>Pseudomonadati</taxon>
        <taxon>Pseudomonadota</taxon>
        <taxon>Gammaproteobacteria</taxon>
        <taxon>Aeromonadales</taxon>
        <taxon>Aeromonadaceae</taxon>
        <taxon>Aeromonas</taxon>
    </lineage>
</organism>
<proteinExistence type="inferred from homology"/>
<feature type="signal peptide" evidence="7">
    <location>
        <begin position="1"/>
        <end position="18"/>
    </location>
</feature>
<dbReference type="PANTHER" id="PTHR35272:SF3">
    <property type="entry name" value="THIOL:DISULFIDE INTERCHANGE PROTEIN DSBC"/>
    <property type="match status" value="1"/>
</dbReference>
<name>A0A839D589_AERCA</name>
<dbReference type="Pfam" id="PF13098">
    <property type="entry name" value="Thioredoxin_2"/>
    <property type="match status" value="1"/>
</dbReference>
<dbReference type="InterPro" id="IPR018950">
    <property type="entry name" value="DiS-bond_isomerase_DsbC/G_N"/>
</dbReference>
<keyword evidence="6 7" id="KW-0676">Redox-active center</keyword>
<dbReference type="InterPro" id="IPR051470">
    <property type="entry name" value="Thiol:disulfide_interchange"/>
</dbReference>
<feature type="domain" description="Thioredoxin-like fold" evidence="9">
    <location>
        <begin position="107"/>
        <end position="224"/>
    </location>
</feature>
<dbReference type="RefSeq" id="WP_029314092.1">
    <property type="nucleotide sequence ID" value="NZ_AP022110.1"/>
</dbReference>
<evidence type="ECO:0000313" key="10">
    <source>
        <dbReference type="EMBL" id="GJA54534.1"/>
    </source>
</evidence>
<dbReference type="SUPFAM" id="SSF52833">
    <property type="entry name" value="Thioredoxin-like"/>
    <property type="match status" value="1"/>
</dbReference>
<feature type="domain" description="Disulphide bond isomerase DsbC/G N-terminal" evidence="8">
    <location>
        <begin position="17"/>
        <end position="83"/>
    </location>
</feature>
<dbReference type="AlphaFoldDB" id="A0A839D589"/>
<comment type="subcellular location">
    <subcellularLocation>
        <location evidence="1 7">Periplasm</location>
    </subcellularLocation>
</comment>
<dbReference type="Gene3D" id="3.10.450.70">
    <property type="entry name" value="Disulphide bond isomerase, DsbC/G, N-terminal"/>
    <property type="match status" value="1"/>
</dbReference>
<reference evidence="11" key="1">
    <citation type="submission" date="2020-12" db="EMBL/GenBank/DDBJ databases">
        <title>GES Beta-lactamases isolated from hospital effluents in Brazil.</title>
        <authorList>
            <person name="Conte D."/>
            <person name="Mesa D."/>
            <person name="Palmeiro J.K."/>
            <person name="Dalla-Costa L.M."/>
        </authorList>
    </citation>
    <scope>NUCLEOTIDE SEQUENCE [LARGE SCALE GENOMIC DNA]</scope>
    <source>
        <strain evidence="11">Aero21</strain>
    </source>
</reference>
<evidence type="ECO:0000259" key="8">
    <source>
        <dbReference type="Pfam" id="PF10411"/>
    </source>
</evidence>
<evidence type="ECO:0000256" key="5">
    <source>
        <dbReference type="ARBA" id="ARBA00023157"/>
    </source>
</evidence>
<dbReference type="GO" id="GO:0042597">
    <property type="term" value="C:periplasmic space"/>
    <property type="evidence" value="ECO:0007669"/>
    <property type="project" value="UniProtKB-SubCell"/>
</dbReference>
<comment type="similarity">
    <text evidence="2 7">Belongs to the thioredoxin family. DsbC subfamily.</text>
</comment>
<accession>A0A839D589</accession>
<dbReference type="InterPro" id="IPR033954">
    <property type="entry name" value="DiS-bond_Isoase_DsbC/G"/>
</dbReference>
<gene>
    <name evidence="10" type="primary">dsbC</name>
    <name evidence="11" type="ORF">JC965_01555</name>
    <name evidence="10" type="ORF">KAM348_19570</name>
</gene>
<keyword evidence="3 7" id="KW-0732">Signal</keyword>